<dbReference type="GeneID" id="7824446"/>
<dbReference type="GO" id="GO:0008270">
    <property type="term" value="F:zinc ion binding"/>
    <property type="evidence" value="ECO:0007669"/>
    <property type="project" value="UniProtKB-KW"/>
</dbReference>
<evidence type="ECO:0000259" key="7">
    <source>
        <dbReference type="PROSITE" id="PS50089"/>
    </source>
</evidence>
<feature type="region of interest" description="Disordered" evidence="5">
    <location>
        <begin position="352"/>
        <end position="378"/>
    </location>
</feature>
<evidence type="ECO:0000256" key="3">
    <source>
        <dbReference type="ARBA" id="ARBA00022833"/>
    </source>
</evidence>
<dbReference type="GO" id="GO:0005634">
    <property type="term" value="C:nucleus"/>
    <property type="evidence" value="ECO:0007669"/>
    <property type="project" value="TreeGrafter"/>
</dbReference>
<dbReference type="HOGENOM" id="CLU_786398_0_0_1"/>
<organism evidence="8 9">
    <name type="scientific">Tetrahymena thermophila (strain SB210)</name>
    <dbReference type="NCBI Taxonomy" id="312017"/>
    <lineage>
        <taxon>Eukaryota</taxon>
        <taxon>Sar</taxon>
        <taxon>Alveolata</taxon>
        <taxon>Ciliophora</taxon>
        <taxon>Intramacronucleata</taxon>
        <taxon>Oligohymenophorea</taxon>
        <taxon>Hymenostomatida</taxon>
        <taxon>Tetrahymenina</taxon>
        <taxon>Tetrahymenidae</taxon>
        <taxon>Tetrahymena</taxon>
    </lineage>
</organism>
<dbReference type="STRING" id="312017.Q24E42"/>
<name>Q24E42_TETTS</name>
<dbReference type="RefSeq" id="XP_001026304.2">
    <property type="nucleotide sequence ID" value="XM_001026304.2"/>
</dbReference>
<dbReference type="OrthoDB" id="290598at2759"/>
<keyword evidence="6" id="KW-0472">Membrane</keyword>
<feature type="domain" description="RING-type" evidence="7">
    <location>
        <begin position="278"/>
        <end position="321"/>
    </location>
</feature>
<dbReference type="InterPro" id="IPR051834">
    <property type="entry name" value="RING_finger_E3_ligase"/>
</dbReference>
<keyword evidence="6" id="KW-1133">Transmembrane helix</keyword>
<dbReference type="AlphaFoldDB" id="Q24E42"/>
<dbReference type="InterPro" id="IPR013083">
    <property type="entry name" value="Znf_RING/FYVE/PHD"/>
</dbReference>
<dbReference type="SMART" id="SM00184">
    <property type="entry name" value="RING"/>
    <property type="match status" value="1"/>
</dbReference>
<evidence type="ECO:0000256" key="1">
    <source>
        <dbReference type="ARBA" id="ARBA00022723"/>
    </source>
</evidence>
<dbReference type="GO" id="GO:0061630">
    <property type="term" value="F:ubiquitin protein ligase activity"/>
    <property type="evidence" value="ECO:0007669"/>
    <property type="project" value="TreeGrafter"/>
</dbReference>
<proteinExistence type="predicted"/>
<keyword evidence="1" id="KW-0479">Metal-binding</keyword>
<dbReference type="EMBL" id="GG662311">
    <property type="protein sequence ID" value="EAS06059.2"/>
    <property type="molecule type" value="Genomic_DNA"/>
</dbReference>
<feature type="transmembrane region" description="Helical" evidence="6">
    <location>
        <begin position="46"/>
        <end position="66"/>
    </location>
</feature>
<dbReference type="InterPro" id="IPR001841">
    <property type="entry name" value="Znf_RING"/>
</dbReference>
<dbReference type="InterPro" id="IPR011016">
    <property type="entry name" value="Znf_RING-CH"/>
</dbReference>
<evidence type="ECO:0000256" key="4">
    <source>
        <dbReference type="PROSITE-ProRule" id="PRU00175"/>
    </source>
</evidence>
<dbReference type="InParanoid" id="Q24E42"/>
<evidence type="ECO:0000313" key="9">
    <source>
        <dbReference type="Proteomes" id="UP000009168"/>
    </source>
</evidence>
<evidence type="ECO:0000256" key="2">
    <source>
        <dbReference type="ARBA" id="ARBA00022771"/>
    </source>
</evidence>
<gene>
    <name evidence="8" type="ORF">TTHERM_00852980</name>
</gene>
<feature type="transmembrane region" description="Helical" evidence="6">
    <location>
        <begin position="222"/>
        <end position="244"/>
    </location>
</feature>
<evidence type="ECO:0000313" key="8">
    <source>
        <dbReference type="EMBL" id="EAS06059.2"/>
    </source>
</evidence>
<feature type="transmembrane region" description="Helical" evidence="6">
    <location>
        <begin position="78"/>
        <end position="98"/>
    </location>
</feature>
<dbReference type="Pfam" id="PF13639">
    <property type="entry name" value="zf-RING_2"/>
    <property type="match status" value="1"/>
</dbReference>
<dbReference type="KEGG" id="tet:TTHERM_00852980"/>
<dbReference type="eggNOG" id="KOG0800">
    <property type="taxonomic scope" value="Eukaryota"/>
</dbReference>
<feature type="transmembrane region" description="Helical" evidence="6">
    <location>
        <begin position="157"/>
        <end position="178"/>
    </location>
</feature>
<keyword evidence="2 4" id="KW-0863">Zinc-finger</keyword>
<dbReference type="PANTHER" id="PTHR45931:SF3">
    <property type="entry name" value="RING ZINC FINGER-CONTAINING PROTEIN"/>
    <property type="match status" value="1"/>
</dbReference>
<evidence type="ECO:0000256" key="6">
    <source>
        <dbReference type="SAM" id="Phobius"/>
    </source>
</evidence>
<keyword evidence="6" id="KW-0812">Transmembrane</keyword>
<dbReference type="SUPFAM" id="SSF57850">
    <property type="entry name" value="RING/U-box"/>
    <property type="match status" value="1"/>
</dbReference>
<keyword evidence="3" id="KW-0862">Zinc</keyword>
<dbReference type="Proteomes" id="UP000009168">
    <property type="component" value="Unassembled WGS sequence"/>
</dbReference>
<keyword evidence="9" id="KW-1185">Reference proteome</keyword>
<dbReference type="Gene3D" id="3.30.40.10">
    <property type="entry name" value="Zinc/RING finger domain, C3HC4 (zinc finger)"/>
    <property type="match status" value="1"/>
</dbReference>
<dbReference type="GO" id="GO:0006511">
    <property type="term" value="P:ubiquitin-dependent protein catabolic process"/>
    <property type="evidence" value="ECO:0007669"/>
    <property type="project" value="TreeGrafter"/>
</dbReference>
<dbReference type="PANTHER" id="PTHR45931">
    <property type="entry name" value="SI:CH211-59O9.10"/>
    <property type="match status" value="1"/>
</dbReference>
<sequence>MQSNNNRNNYINHVQSIHNPLMNGQNQQNDMKTTQLFSQLLKEFKLYYLAAIVMNLLFAALFYVQYISACNTKDLNIWMIYAAVIFSLQFIFYILVILPSYNKSKTYYFAEQLHEVIFVGEEEYYFQLDKRQRRKMRKRIENLIKAHFKNYHKIYRYIDYLLTICDLGLIILGLIYFSKNDYFKYMFSSQKSSTIKQDCEFADVWIIFWCMILLIISRKQTISIAILLLFALPVLIFYIPIKWIKQDQNKQKMNFNFLKVLNSVKYDPHLIKGDEHTCTICRMDYVMGDSLKILPCSDLHHFHSSCIKAWFQISSTCPLCRKELGQIIEDIRSTNDANSYLVIEQIAHSFDNNNQNQEQRNDNNLDNNINQNNQVDMQ</sequence>
<protein>
    <submittedName>
        <fullName evidence="8">Zinc finger, C3HC4 type (RING finger) protein</fullName>
    </submittedName>
</protein>
<reference evidence="9" key="1">
    <citation type="journal article" date="2006" name="PLoS Biol.">
        <title>Macronuclear genome sequence of the ciliate Tetrahymena thermophila, a model eukaryote.</title>
        <authorList>
            <person name="Eisen J.A."/>
            <person name="Coyne R.S."/>
            <person name="Wu M."/>
            <person name="Wu D."/>
            <person name="Thiagarajan M."/>
            <person name="Wortman J.R."/>
            <person name="Badger J.H."/>
            <person name="Ren Q."/>
            <person name="Amedeo P."/>
            <person name="Jones K.M."/>
            <person name="Tallon L.J."/>
            <person name="Delcher A.L."/>
            <person name="Salzberg S.L."/>
            <person name="Silva J.C."/>
            <person name="Haas B.J."/>
            <person name="Majoros W.H."/>
            <person name="Farzad M."/>
            <person name="Carlton J.M."/>
            <person name="Smith R.K. Jr."/>
            <person name="Garg J."/>
            <person name="Pearlman R.E."/>
            <person name="Karrer K.M."/>
            <person name="Sun L."/>
            <person name="Manning G."/>
            <person name="Elde N.C."/>
            <person name="Turkewitz A.P."/>
            <person name="Asai D.J."/>
            <person name="Wilkes D.E."/>
            <person name="Wang Y."/>
            <person name="Cai H."/>
            <person name="Collins K."/>
            <person name="Stewart B.A."/>
            <person name="Lee S.R."/>
            <person name="Wilamowska K."/>
            <person name="Weinberg Z."/>
            <person name="Ruzzo W.L."/>
            <person name="Wloga D."/>
            <person name="Gaertig J."/>
            <person name="Frankel J."/>
            <person name="Tsao C.-C."/>
            <person name="Gorovsky M.A."/>
            <person name="Keeling P.J."/>
            <person name="Waller R.F."/>
            <person name="Patron N.J."/>
            <person name="Cherry J.M."/>
            <person name="Stover N.A."/>
            <person name="Krieger C.J."/>
            <person name="del Toro C."/>
            <person name="Ryder H.F."/>
            <person name="Williamson S.C."/>
            <person name="Barbeau R.A."/>
            <person name="Hamilton E.P."/>
            <person name="Orias E."/>
        </authorList>
    </citation>
    <scope>NUCLEOTIDE SEQUENCE [LARGE SCALE GENOMIC DNA]</scope>
    <source>
        <strain evidence="9">SB210</strain>
    </source>
</reference>
<dbReference type="SMART" id="SM00744">
    <property type="entry name" value="RINGv"/>
    <property type="match status" value="1"/>
</dbReference>
<dbReference type="PROSITE" id="PS50089">
    <property type="entry name" value="ZF_RING_2"/>
    <property type="match status" value="1"/>
</dbReference>
<accession>Q24E42</accession>
<evidence type="ECO:0000256" key="5">
    <source>
        <dbReference type="SAM" id="MobiDB-lite"/>
    </source>
</evidence>